<dbReference type="GeneID" id="17353952"/>
<evidence type="ECO:0000313" key="2">
    <source>
        <dbReference type="EMBL" id="EFN54699.1"/>
    </source>
</evidence>
<name>E1ZI06_CHLVA</name>
<sequence length="378" mass="40023">MPSPSLSQGAAAPRRMVEPAAPGCGQLPPHESEMPTKGSAAPAACLPAPAPAAAAALPAPWPASDSPAVQPQPPRLSPGSGHGARPITPDPAPAQAAATPDASRAASAGAGAAAGAAARQARAREQREQERWCRVESFVRHVTTSPLIHSALCSLLDGVSGEADGETDGEADGEADAELPHGDTLQLALAQMLALFLRAGYPTASDEALLTCLWVLESFGNVWRSPAGPRISAYVHNLCYFAPELALYVNRNWRERYINMRAALVEGQRELLSRVEWRVRLDLHSDVRPCYHWLFRNPAAWGRLAGRLSPEDAGRAAAAPGAIPAPPAAARDGWPASLRALCNRVESRRPVAEPGVPQGAEEFAALSTLWPKRQRTQL</sequence>
<dbReference type="RefSeq" id="XP_005846801.1">
    <property type="nucleotide sequence ID" value="XM_005846739.1"/>
</dbReference>
<feature type="compositionally biased region" description="Low complexity" evidence="1">
    <location>
        <begin position="93"/>
        <end position="120"/>
    </location>
</feature>
<gene>
    <name evidence="2" type="ORF">CHLNCDRAFT_135338</name>
</gene>
<proteinExistence type="predicted"/>
<keyword evidence="3" id="KW-1185">Reference proteome</keyword>
<dbReference type="OrthoDB" id="517988at2759"/>
<evidence type="ECO:0000256" key="1">
    <source>
        <dbReference type="SAM" id="MobiDB-lite"/>
    </source>
</evidence>
<dbReference type="KEGG" id="cvr:CHLNCDRAFT_135338"/>
<dbReference type="AlphaFoldDB" id="E1ZI06"/>
<dbReference type="Proteomes" id="UP000008141">
    <property type="component" value="Unassembled WGS sequence"/>
</dbReference>
<feature type="region of interest" description="Disordered" evidence="1">
    <location>
        <begin position="1"/>
        <end position="123"/>
    </location>
</feature>
<dbReference type="EMBL" id="GL433847">
    <property type="protein sequence ID" value="EFN54699.1"/>
    <property type="molecule type" value="Genomic_DNA"/>
</dbReference>
<dbReference type="InParanoid" id="E1ZI06"/>
<feature type="compositionally biased region" description="Low complexity" evidence="1">
    <location>
        <begin position="39"/>
        <end position="68"/>
    </location>
</feature>
<accession>E1ZI06</accession>
<protein>
    <submittedName>
        <fullName evidence="2">Expressed protein</fullName>
    </submittedName>
</protein>
<evidence type="ECO:0000313" key="3">
    <source>
        <dbReference type="Proteomes" id="UP000008141"/>
    </source>
</evidence>
<reference evidence="2 3" key="1">
    <citation type="journal article" date="2010" name="Plant Cell">
        <title>The Chlorella variabilis NC64A genome reveals adaptation to photosymbiosis, coevolution with viruses, and cryptic sex.</title>
        <authorList>
            <person name="Blanc G."/>
            <person name="Duncan G."/>
            <person name="Agarkova I."/>
            <person name="Borodovsky M."/>
            <person name="Gurnon J."/>
            <person name="Kuo A."/>
            <person name="Lindquist E."/>
            <person name="Lucas S."/>
            <person name="Pangilinan J."/>
            <person name="Polle J."/>
            <person name="Salamov A."/>
            <person name="Terry A."/>
            <person name="Yamada T."/>
            <person name="Dunigan D.D."/>
            <person name="Grigoriev I.V."/>
            <person name="Claverie J.M."/>
            <person name="Van Etten J.L."/>
        </authorList>
    </citation>
    <scope>NUCLEOTIDE SEQUENCE [LARGE SCALE GENOMIC DNA]</scope>
    <source>
        <strain evidence="2 3">NC64A</strain>
    </source>
</reference>
<organism evidence="3">
    <name type="scientific">Chlorella variabilis</name>
    <name type="common">Green alga</name>
    <dbReference type="NCBI Taxonomy" id="554065"/>
    <lineage>
        <taxon>Eukaryota</taxon>
        <taxon>Viridiplantae</taxon>
        <taxon>Chlorophyta</taxon>
        <taxon>core chlorophytes</taxon>
        <taxon>Trebouxiophyceae</taxon>
        <taxon>Chlorellales</taxon>
        <taxon>Chlorellaceae</taxon>
        <taxon>Chlorella clade</taxon>
        <taxon>Chlorella</taxon>
    </lineage>
</organism>